<keyword evidence="4" id="KW-1185">Reference proteome</keyword>
<dbReference type="Proteomes" id="UP000799757">
    <property type="component" value="Unassembled WGS sequence"/>
</dbReference>
<organism evidence="3 4">
    <name type="scientific">Melanomma pulvis-pyrius CBS 109.77</name>
    <dbReference type="NCBI Taxonomy" id="1314802"/>
    <lineage>
        <taxon>Eukaryota</taxon>
        <taxon>Fungi</taxon>
        <taxon>Dikarya</taxon>
        <taxon>Ascomycota</taxon>
        <taxon>Pezizomycotina</taxon>
        <taxon>Dothideomycetes</taxon>
        <taxon>Pleosporomycetidae</taxon>
        <taxon>Pleosporales</taxon>
        <taxon>Melanommataceae</taxon>
        <taxon>Melanomma</taxon>
    </lineage>
</organism>
<gene>
    <name evidence="3" type="ORF">K505DRAFT_400805</name>
</gene>
<evidence type="ECO:0000256" key="1">
    <source>
        <dbReference type="SAM" id="Coils"/>
    </source>
</evidence>
<dbReference type="EMBL" id="MU001746">
    <property type="protein sequence ID" value="KAF2800504.1"/>
    <property type="molecule type" value="Genomic_DNA"/>
</dbReference>
<proteinExistence type="predicted"/>
<evidence type="ECO:0000313" key="3">
    <source>
        <dbReference type="EMBL" id="KAF2800504.1"/>
    </source>
</evidence>
<feature type="region of interest" description="Disordered" evidence="2">
    <location>
        <begin position="125"/>
        <end position="145"/>
    </location>
</feature>
<protein>
    <submittedName>
        <fullName evidence="3">Uncharacterized protein</fullName>
    </submittedName>
</protein>
<evidence type="ECO:0000313" key="4">
    <source>
        <dbReference type="Proteomes" id="UP000799757"/>
    </source>
</evidence>
<name>A0A6A6XXN3_9PLEO</name>
<dbReference type="AlphaFoldDB" id="A0A6A6XXN3"/>
<feature type="coiled-coil region" evidence="1">
    <location>
        <begin position="65"/>
        <end position="99"/>
    </location>
</feature>
<accession>A0A6A6XXN3</accession>
<evidence type="ECO:0000256" key="2">
    <source>
        <dbReference type="SAM" id="MobiDB-lite"/>
    </source>
</evidence>
<sequence>MPYVVYCPRYPNPFLLEDRDANYLRYFDLWGWRIETLEVDPAKPLVVSPRLLNPFKEQDLYFVWREEVNRRSREEQRKVKELSALVKKNEEEREAMEAAAAGVEPKKKKKKGCCSKIFKWGKKKDGDEEHEMGVNHLADMQRRWS</sequence>
<reference evidence="3" key="1">
    <citation type="journal article" date="2020" name="Stud. Mycol.">
        <title>101 Dothideomycetes genomes: a test case for predicting lifestyles and emergence of pathogens.</title>
        <authorList>
            <person name="Haridas S."/>
            <person name="Albert R."/>
            <person name="Binder M."/>
            <person name="Bloem J."/>
            <person name="Labutti K."/>
            <person name="Salamov A."/>
            <person name="Andreopoulos B."/>
            <person name="Baker S."/>
            <person name="Barry K."/>
            <person name="Bills G."/>
            <person name="Bluhm B."/>
            <person name="Cannon C."/>
            <person name="Castanera R."/>
            <person name="Culley D."/>
            <person name="Daum C."/>
            <person name="Ezra D."/>
            <person name="Gonzalez J."/>
            <person name="Henrissat B."/>
            <person name="Kuo A."/>
            <person name="Liang C."/>
            <person name="Lipzen A."/>
            <person name="Lutzoni F."/>
            <person name="Magnuson J."/>
            <person name="Mondo S."/>
            <person name="Nolan M."/>
            <person name="Ohm R."/>
            <person name="Pangilinan J."/>
            <person name="Park H.-J."/>
            <person name="Ramirez L."/>
            <person name="Alfaro M."/>
            <person name="Sun H."/>
            <person name="Tritt A."/>
            <person name="Yoshinaga Y."/>
            <person name="Zwiers L.-H."/>
            <person name="Turgeon B."/>
            <person name="Goodwin S."/>
            <person name="Spatafora J."/>
            <person name="Crous P."/>
            <person name="Grigoriev I."/>
        </authorList>
    </citation>
    <scope>NUCLEOTIDE SEQUENCE</scope>
    <source>
        <strain evidence="3">CBS 109.77</strain>
    </source>
</reference>
<keyword evidence="1" id="KW-0175">Coiled coil</keyword>
<dbReference type="OrthoDB" id="10477072at2759"/>